<dbReference type="InterPro" id="IPR035996">
    <property type="entry name" value="4pyrrol_Methylase_sf"/>
</dbReference>
<dbReference type="Proteomes" id="UP000002534">
    <property type="component" value="Chromosome"/>
</dbReference>
<dbReference type="AlphaFoldDB" id="Q3A5P8"/>
<keyword evidence="4" id="KW-0949">S-adenosyl-L-methionine</keyword>
<keyword evidence="7" id="KW-1185">Reference proteome</keyword>
<keyword evidence="3 6" id="KW-0808">Transferase</keyword>
<feature type="domain" description="Tetrapyrrole methylase" evidence="5">
    <location>
        <begin position="3"/>
        <end position="202"/>
    </location>
</feature>
<dbReference type="eggNOG" id="COG2875">
    <property type="taxonomic scope" value="Bacteria"/>
</dbReference>
<dbReference type="InterPro" id="IPR014776">
    <property type="entry name" value="4pyrrole_Mease_sub2"/>
</dbReference>
<dbReference type="PROSITE" id="PS00839">
    <property type="entry name" value="SUMT_1"/>
    <property type="match status" value="1"/>
</dbReference>
<dbReference type="PANTHER" id="PTHR45790:SF4">
    <property type="entry name" value="COBALT-PRECORRIN-4 C(11)-METHYLTRANSFERASE"/>
    <property type="match status" value="1"/>
</dbReference>
<protein>
    <submittedName>
        <fullName evidence="6">SAM-dependent methyltransferase</fullName>
    </submittedName>
</protein>
<accession>Q3A5P8</accession>
<reference evidence="6 7" key="2">
    <citation type="journal article" date="2012" name="BMC Genomics">
        <title>The genome of Pelobacter carbinolicus reveals surprising metabolic capabilities and physiological features.</title>
        <authorList>
            <person name="Aklujkar M."/>
            <person name="Haveman S.A."/>
            <person name="Didonato R.Jr."/>
            <person name="Chertkov O."/>
            <person name="Han C.S."/>
            <person name="Land M.L."/>
            <person name="Brown P."/>
            <person name="Lovley D.R."/>
        </authorList>
    </citation>
    <scope>NUCLEOTIDE SEQUENCE [LARGE SCALE GENOMIC DNA]</scope>
    <source>
        <strain evidence="7">DSM 2380 / NBRC 103641 / GraBd1</strain>
    </source>
</reference>
<dbReference type="InterPro" id="IPR050161">
    <property type="entry name" value="Siro_Cobalamin_biosynth"/>
</dbReference>
<evidence type="ECO:0000256" key="4">
    <source>
        <dbReference type="ARBA" id="ARBA00022691"/>
    </source>
</evidence>
<dbReference type="EMBL" id="CP000142">
    <property type="protein sequence ID" value="ABA88309.1"/>
    <property type="molecule type" value="Genomic_DNA"/>
</dbReference>
<comment type="similarity">
    <text evidence="1">Belongs to the precorrin methyltransferase family.</text>
</comment>
<proteinExistence type="inferred from homology"/>
<evidence type="ECO:0000256" key="1">
    <source>
        <dbReference type="ARBA" id="ARBA00005879"/>
    </source>
</evidence>
<evidence type="ECO:0000259" key="5">
    <source>
        <dbReference type="Pfam" id="PF00590"/>
    </source>
</evidence>
<dbReference type="Gene3D" id="3.40.1010.10">
    <property type="entry name" value="Cobalt-precorrin-4 Transmethylase, Domain 1"/>
    <property type="match status" value="1"/>
</dbReference>
<dbReference type="HOGENOM" id="CLU_011276_7_1_7"/>
<evidence type="ECO:0000256" key="2">
    <source>
        <dbReference type="ARBA" id="ARBA00022603"/>
    </source>
</evidence>
<evidence type="ECO:0000256" key="3">
    <source>
        <dbReference type="ARBA" id="ARBA00022679"/>
    </source>
</evidence>
<reference evidence="7" key="1">
    <citation type="submission" date="2005-10" db="EMBL/GenBank/DDBJ databases">
        <title>Complete sequence of Pelobacter carbinolicus DSM 2380.</title>
        <authorList>
            <person name="Copeland A."/>
            <person name="Lucas S."/>
            <person name="Lapidus A."/>
            <person name="Barry K."/>
            <person name="Detter J.C."/>
            <person name="Glavina T."/>
            <person name="Hammon N."/>
            <person name="Israni S."/>
            <person name="Pitluck S."/>
            <person name="Chertkov O."/>
            <person name="Schmutz J."/>
            <person name="Larimer F."/>
            <person name="Land M."/>
            <person name="Kyrpides N."/>
            <person name="Ivanova N."/>
            <person name="Richardson P."/>
        </authorList>
    </citation>
    <scope>NUCLEOTIDE SEQUENCE [LARGE SCALE GENOMIC DNA]</scope>
    <source>
        <strain evidence="7">DSM 2380 / NBRC 103641 / GraBd1</strain>
    </source>
</reference>
<dbReference type="KEGG" id="pca:Pcar_1059"/>
<evidence type="ECO:0000313" key="7">
    <source>
        <dbReference type="Proteomes" id="UP000002534"/>
    </source>
</evidence>
<organism evidence="6 7">
    <name type="scientific">Syntrophotalea carbinolica (strain DSM 2380 / NBRC 103641 / GraBd1)</name>
    <name type="common">Pelobacter carbinolicus</name>
    <dbReference type="NCBI Taxonomy" id="338963"/>
    <lineage>
        <taxon>Bacteria</taxon>
        <taxon>Pseudomonadati</taxon>
        <taxon>Thermodesulfobacteriota</taxon>
        <taxon>Desulfuromonadia</taxon>
        <taxon>Desulfuromonadales</taxon>
        <taxon>Syntrophotaleaceae</taxon>
        <taxon>Syntrophotalea</taxon>
    </lineage>
</organism>
<evidence type="ECO:0000313" key="6">
    <source>
        <dbReference type="EMBL" id="ABA88309.1"/>
    </source>
</evidence>
<dbReference type="OrthoDB" id="9815856at2"/>
<dbReference type="Gene3D" id="3.30.950.10">
    <property type="entry name" value="Methyltransferase, Cobalt-precorrin-4 Transmethylase, Domain 2"/>
    <property type="match status" value="1"/>
</dbReference>
<dbReference type="RefSeq" id="WP_011340778.1">
    <property type="nucleotide sequence ID" value="NC_007498.2"/>
</dbReference>
<dbReference type="Pfam" id="PF00590">
    <property type="entry name" value="TP_methylase"/>
    <property type="match status" value="1"/>
</dbReference>
<dbReference type="InterPro" id="IPR000878">
    <property type="entry name" value="4pyrrol_Mease"/>
</dbReference>
<sequence>MNRVYFVGAGPGDPELLTLRGASLLQSCQAVFTFAPLDETFAGLIAKRPVFDPYDFDFDELLAHIETLLDAGNVVFLQPGDLTFFSPFQALIEALGDKAEVVPGVGTANAAAALLKRTLNLSGVCTRTILVSSRVLAEIPGAPALEDLAQPGATLLIYMNHYPLEELVGRLRRGYGRNEPIALAHRIGLPGQRLFVGCLDDILERTADCTLFDKRGRADLTLIIVGQALTATPDHSWWDQRRLRVRRHRC</sequence>
<dbReference type="GO" id="GO:0032259">
    <property type="term" value="P:methylation"/>
    <property type="evidence" value="ECO:0007669"/>
    <property type="project" value="UniProtKB-KW"/>
</dbReference>
<dbReference type="InterPro" id="IPR014777">
    <property type="entry name" value="4pyrrole_Mease_sub1"/>
</dbReference>
<name>Q3A5P8_SYNC1</name>
<dbReference type="InterPro" id="IPR003043">
    <property type="entry name" value="Uropor_MeTrfase_CS"/>
</dbReference>
<dbReference type="GO" id="GO:0008168">
    <property type="term" value="F:methyltransferase activity"/>
    <property type="evidence" value="ECO:0007669"/>
    <property type="project" value="UniProtKB-KW"/>
</dbReference>
<keyword evidence="2 6" id="KW-0489">Methyltransferase</keyword>
<dbReference type="PANTHER" id="PTHR45790">
    <property type="entry name" value="SIROHEME SYNTHASE-RELATED"/>
    <property type="match status" value="1"/>
</dbReference>
<gene>
    <name evidence="6" type="ordered locus">Pcar_1059</name>
</gene>
<dbReference type="STRING" id="338963.Pcar_1059"/>
<dbReference type="SUPFAM" id="SSF53790">
    <property type="entry name" value="Tetrapyrrole methylase"/>
    <property type="match status" value="1"/>
</dbReference>